<dbReference type="PANTHER" id="PTHR34289">
    <property type="entry name" value="PROTEIN, PUTATIVE (DUF819)-RELATED"/>
    <property type="match status" value="1"/>
</dbReference>
<dbReference type="Proteomes" id="UP000807159">
    <property type="component" value="Chromosome 17"/>
</dbReference>
<dbReference type="Pfam" id="PF05684">
    <property type="entry name" value="DUF819"/>
    <property type="match status" value="1"/>
</dbReference>
<keyword evidence="1" id="KW-0472">Membrane</keyword>
<comment type="caution">
    <text evidence="2">The sequence shown here is derived from an EMBL/GenBank/DDBJ whole genome shotgun (WGS) entry which is preliminary data.</text>
</comment>
<dbReference type="AlphaFoldDB" id="A0A8T2WRQ8"/>
<feature type="transmembrane region" description="Helical" evidence="1">
    <location>
        <begin position="143"/>
        <end position="163"/>
    </location>
</feature>
<protein>
    <submittedName>
        <fullName evidence="2">Uncharacterized protein</fullName>
    </submittedName>
</protein>
<sequence>MYHFTENSSLKHLPLMAYPTLTPYLPLYPSSRILLHQSPPFSAPHDSLHLTPSKSTPLSSTICTRPNKSCKPIQSVKVCSQLRYPIISPDDHWGTWTALFATGAFGIWSERTKIGSMLSAALVSILVGLAASNVGIIPYEARAYSVVLEYLLPLTVPLLLFRADLRNVFRSTGTLLLAFLLGSVATMIGTLVAFLMVPMRSLGQDNWKIASALMGSYIGGSVNYVAVTEALAASPSVVAAGVAADNVICAIYFMVLFGLASKIPPEVSSSTKGAEVDLSSNSESKVPVLQTATALAISFMICKIGAYLTQLCKIQGGTLPTVTAIVVFLATLFPAQFGYLAPAGDTLAMVLMQVKNVVSSFVYWCLIKCLFQELTP</sequence>
<dbReference type="EMBL" id="JACEGQ020000017">
    <property type="protein sequence ID" value="KAH8483092.1"/>
    <property type="molecule type" value="Genomic_DNA"/>
</dbReference>
<name>A0A8T2WRQ8_POPDE</name>
<keyword evidence="1" id="KW-0812">Transmembrane</keyword>
<keyword evidence="1" id="KW-1133">Transmembrane helix</keyword>
<reference evidence="2" key="1">
    <citation type="journal article" date="2021" name="J. Hered.">
        <title>Genome Assembly of Salicaceae Populus deltoides (Eastern Cottonwood) I-69 Based on Nanopore Sequencing and Hi-C Technologies.</title>
        <authorList>
            <person name="Bai S."/>
            <person name="Wu H."/>
            <person name="Zhang J."/>
            <person name="Pan Z."/>
            <person name="Zhao W."/>
            <person name="Li Z."/>
            <person name="Tong C."/>
        </authorList>
    </citation>
    <scope>NUCLEOTIDE SEQUENCE</scope>
    <source>
        <tissue evidence="2">Leaf</tissue>
    </source>
</reference>
<feature type="transmembrane region" description="Helical" evidence="1">
    <location>
        <begin position="238"/>
        <end position="260"/>
    </location>
</feature>
<evidence type="ECO:0000256" key="1">
    <source>
        <dbReference type="SAM" id="Phobius"/>
    </source>
</evidence>
<feature type="transmembrane region" description="Helical" evidence="1">
    <location>
        <begin position="175"/>
        <end position="197"/>
    </location>
</feature>
<feature type="transmembrane region" description="Helical" evidence="1">
    <location>
        <begin position="321"/>
        <end position="341"/>
    </location>
</feature>
<dbReference type="InterPro" id="IPR008537">
    <property type="entry name" value="DUF819"/>
</dbReference>
<gene>
    <name evidence="2" type="ORF">H0E87_027733</name>
</gene>
<feature type="transmembrane region" description="Helical" evidence="1">
    <location>
        <begin position="209"/>
        <end position="226"/>
    </location>
</feature>
<feature type="transmembrane region" description="Helical" evidence="1">
    <location>
        <begin position="288"/>
        <end position="309"/>
    </location>
</feature>
<feature type="transmembrane region" description="Helical" evidence="1">
    <location>
        <begin position="117"/>
        <end position="137"/>
    </location>
</feature>
<proteinExistence type="predicted"/>
<accession>A0A8T2WRQ8</accession>
<keyword evidence="3" id="KW-1185">Reference proteome</keyword>
<evidence type="ECO:0000313" key="2">
    <source>
        <dbReference type="EMBL" id="KAH8483092.1"/>
    </source>
</evidence>
<evidence type="ECO:0000313" key="3">
    <source>
        <dbReference type="Proteomes" id="UP000807159"/>
    </source>
</evidence>
<dbReference type="PANTHER" id="PTHR34289:SF5">
    <property type="entry name" value="KERATIN-ASSOCIATED PROTEIN (DUF819)"/>
    <property type="match status" value="1"/>
</dbReference>
<organism evidence="2 3">
    <name type="scientific">Populus deltoides</name>
    <name type="common">Eastern poplar</name>
    <name type="synonym">Eastern cottonwood</name>
    <dbReference type="NCBI Taxonomy" id="3696"/>
    <lineage>
        <taxon>Eukaryota</taxon>
        <taxon>Viridiplantae</taxon>
        <taxon>Streptophyta</taxon>
        <taxon>Embryophyta</taxon>
        <taxon>Tracheophyta</taxon>
        <taxon>Spermatophyta</taxon>
        <taxon>Magnoliopsida</taxon>
        <taxon>eudicotyledons</taxon>
        <taxon>Gunneridae</taxon>
        <taxon>Pentapetalae</taxon>
        <taxon>rosids</taxon>
        <taxon>fabids</taxon>
        <taxon>Malpighiales</taxon>
        <taxon>Salicaceae</taxon>
        <taxon>Saliceae</taxon>
        <taxon>Populus</taxon>
    </lineage>
</organism>